<dbReference type="InterPro" id="IPR013097">
    <property type="entry name" value="Dabb"/>
</dbReference>
<dbReference type="RefSeq" id="WP_377256397.1">
    <property type="nucleotide sequence ID" value="NZ_JBHLUH010000060.1"/>
</dbReference>
<name>A0ABV6MAM8_9ACTN</name>
<dbReference type="SUPFAM" id="SSF54909">
    <property type="entry name" value="Dimeric alpha+beta barrel"/>
    <property type="match status" value="1"/>
</dbReference>
<dbReference type="InterPro" id="IPR011008">
    <property type="entry name" value="Dimeric_a/b-barrel"/>
</dbReference>
<dbReference type="PANTHER" id="PTHR33178">
    <property type="match status" value="1"/>
</dbReference>
<dbReference type="EMBL" id="JBHLUH010000060">
    <property type="protein sequence ID" value="MFC0531639.1"/>
    <property type="molecule type" value="Genomic_DNA"/>
</dbReference>
<gene>
    <name evidence="3" type="ORF">ACFFIA_28730</name>
</gene>
<proteinExistence type="predicted"/>
<dbReference type="Pfam" id="PF07876">
    <property type="entry name" value="Dabb"/>
    <property type="match status" value="1"/>
</dbReference>
<dbReference type="SMART" id="SM00886">
    <property type="entry name" value="Dabb"/>
    <property type="match status" value="1"/>
</dbReference>
<dbReference type="PROSITE" id="PS51502">
    <property type="entry name" value="S_R_A_B_BARREL"/>
    <property type="match status" value="1"/>
</dbReference>
<dbReference type="Gene3D" id="3.30.70.100">
    <property type="match status" value="1"/>
</dbReference>
<reference evidence="3 4" key="1">
    <citation type="submission" date="2024-09" db="EMBL/GenBank/DDBJ databases">
        <authorList>
            <person name="Sun Q."/>
            <person name="Mori K."/>
        </authorList>
    </citation>
    <scope>NUCLEOTIDE SEQUENCE [LARGE SCALE GENOMIC DNA]</scope>
    <source>
        <strain evidence="3 4">TBRC 3947</strain>
    </source>
</reference>
<dbReference type="PANTHER" id="PTHR33178:SF10">
    <property type="entry name" value="STRESS-RESPONSE A_B BARREL DOMAIN-CONTAINING PROTEIN"/>
    <property type="match status" value="1"/>
</dbReference>
<organism evidence="3 4">
    <name type="scientific">Phytohabitans kaempferiae</name>
    <dbReference type="NCBI Taxonomy" id="1620943"/>
    <lineage>
        <taxon>Bacteria</taxon>
        <taxon>Bacillati</taxon>
        <taxon>Actinomycetota</taxon>
        <taxon>Actinomycetes</taxon>
        <taxon>Micromonosporales</taxon>
        <taxon>Micromonosporaceae</taxon>
    </lineage>
</organism>
<evidence type="ECO:0000259" key="2">
    <source>
        <dbReference type="PROSITE" id="PS51502"/>
    </source>
</evidence>
<dbReference type="Proteomes" id="UP001589867">
    <property type="component" value="Unassembled WGS sequence"/>
</dbReference>
<comment type="subunit">
    <text evidence="1">Homodimer.</text>
</comment>
<comment type="caution">
    <text evidence="3">The sequence shown here is derived from an EMBL/GenBank/DDBJ whole genome shotgun (WGS) entry which is preliminary data.</text>
</comment>
<protein>
    <submittedName>
        <fullName evidence="3">Dabb family protein</fullName>
    </submittedName>
</protein>
<accession>A0ABV6MAM8</accession>
<sequence length="117" mass="12905">MFRHVALFRFHEAASMTRRTEFLAALARLPGQIPSIRQVSCGFDMGCQAGNRDAALILDFADQAGFDAYKAHPAHLALVRDHVRAVVAETVRVQYPLLPADSTLDGGHRRSEDESSL</sequence>
<evidence type="ECO:0000256" key="1">
    <source>
        <dbReference type="ARBA" id="ARBA00011738"/>
    </source>
</evidence>
<evidence type="ECO:0000313" key="4">
    <source>
        <dbReference type="Proteomes" id="UP001589867"/>
    </source>
</evidence>
<feature type="domain" description="Stress-response A/B barrel" evidence="2">
    <location>
        <begin position="2"/>
        <end position="95"/>
    </location>
</feature>
<dbReference type="InterPro" id="IPR044662">
    <property type="entry name" value="HS1/DABB1-like"/>
</dbReference>
<evidence type="ECO:0000313" key="3">
    <source>
        <dbReference type="EMBL" id="MFC0531639.1"/>
    </source>
</evidence>
<keyword evidence="4" id="KW-1185">Reference proteome</keyword>